<dbReference type="OrthoDB" id="159246at2"/>
<evidence type="ECO:0000313" key="2">
    <source>
        <dbReference type="EMBL" id="ABR50673.1"/>
    </source>
</evidence>
<feature type="domain" description="MobA-like NTP transferase" evidence="1">
    <location>
        <begin position="26"/>
        <end position="131"/>
    </location>
</feature>
<accession>A6TWV5</accession>
<sequence length="250" mass="28444">MTVKAMILAGDEKDKDKDNENGFLFNKALVEIQGKAMIQYIIKALRQSDAIEEIYVVGQLEGLGSTLEEVDGMILATGSIIDNVETAIKSLGDEEPLLIVTCDIPLLRAEAVNNFIEQTKRYEADLYYPVISRFLCQEKYPDVKRTYVTLKEGLFTGGNLFLLNPMAMESLDQVGRGMVRYRKNPLQMARILGFGFLLRFMLRQVGLEDVERHIEDRFYIRAKAIISDYPEIGNDIDRLEDIEILGKYLS</sequence>
<reference evidence="3" key="1">
    <citation type="journal article" date="2016" name="Genome Announc.">
        <title>Complete genome sequence of Alkaliphilus metalliredigens strain QYMF, an alkaliphilic and metal-reducing bacterium isolated from borax-contaminated leachate ponds.</title>
        <authorList>
            <person name="Hwang C."/>
            <person name="Copeland A."/>
            <person name="Lucas S."/>
            <person name="Lapidus A."/>
            <person name="Barry K."/>
            <person name="Detter J.C."/>
            <person name="Glavina Del Rio T."/>
            <person name="Hammon N."/>
            <person name="Israni S."/>
            <person name="Dalin E."/>
            <person name="Tice H."/>
            <person name="Pitluck S."/>
            <person name="Chertkov O."/>
            <person name="Brettin T."/>
            <person name="Bruce D."/>
            <person name="Han C."/>
            <person name="Schmutz J."/>
            <person name="Larimer F."/>
            <person name="Land M.L."/>
            <person name="Hauser L."/>
            <person name="Kyrpides N."/>
            <person name="Mikhailova N."/>
            <person name="Ye Q."/>
            <person name="Zhou J."/>
            <person name="Richardson P."/>
            <person name="Fields M.W."/>
        </authorList>
    </citation>
    <scope>NUCLEOTIDE SEQUENCE [LARGE SCALE GENOMIC DNA]</scope>
    <source>
        <strain evidence="3">QYMF</strain>
    </source>
</reference>
<evidence type="ECO:0000259" key="1">
    <source>
        <dbReference type="Pfam" id="PF12804"/>
    </source>
</evidence>
<dbReference type="SUPFAM" id="SSF53448">
    <property type="entry name" value="Nucleotide-diphospho-sugar transferases"/>
    <property type="match status" value="1"/>
</dbReference>
<proteinExistence type="predicted"/>
<dbReference type="EMBL" id="CP000724">
    <property type="protein sequence ID" value="ABR50673.1"/>
    <property type="molecule type" value="Genomic_DNA"/>
</dbReference>
<dbReference type="InterPro" id="IPR025877">
    <property type="entry name" value="MobA-like_NTP_Trfase"/>
</dbReference>
<protein>
    <recommendedName>
        <fullName evidence="1">MobA-like NTP transferase domain-containing protein</fullName>
    </recommendedName>
</protein>
<dbReference type="STRING" id="293826.Amet_4602"/>
<dbReference type="Gene3D" id="3.90.550.10">
    <property type="entry name" value="Spore Coat Polysaccharide Biosynthesis Protein SpsA, Chain A"/>
    <property type="match status" value="1"/>
</dbReference>
<dbReference type="Pfam" id="PF12804">
    <property type="entry name" value="NTP_transf_3"/>
    <property type="match status" value="1"/>
</dbReference>
<dbReference type="InterPro" id="IPR029044">
    <property type="entry name" value="Nucleotide-diphossugar_trans"/>
</dbReference>
<name>A6TWV5_ALKMQ</name>
<dbReference type="eggNOG" id="COG2266">
    <property type="taxonomic scope" value="Bacteria"/>
</dbReference>
<dbReference type="AlphaFoldDB" id="A6TWV5"/>
<gene>
    <name evidence="2" type="ordered locus">Amet_4602</name>
</gene>
<organism evidence="2 3">
    <name type="scientific">Alkaliphilus metalliredigens (strain QYMF)</name>
    <dbReference type="NCBI Taxonomy" id="293826"/>
    <lineage>
        <taxon>Bacteria</taxon>
        <taxon>Bacillati</taxon>
        <taxon>Bacillota</taxon>
        <taxon>Clostridia</taxon>
        <taxon>Peptostreptococcales</taxon>
        <taxon>Natronincolaceae</taxon>
        <taxon>Alkaliphilus</taxon>
    </lineage>
</organism>
<dbReference type="Proteomes" id="UP000001572">
    <property type="component" value="Chromosome"/>
</dbReference>
<evidence type="ECO:0000313" key="3">
    <source>
        <dbReference type="Proteomes" id="UP000001572"/>
    </source>
</evidence>
<dbReference type="GO" id="GO:0016779">
    <property type="term" value="F:nucleotidyltransferase activity"/>
    <property type="evidence" value="ECO:0007669"/>
    <property type="project" value="UniProtKB-ARBA"/>
</dbReference>
<dbReference type="HOGENOM" id="CLU_071013_1_0_9"/>
<dbReference type="KEGG" id="amt:Amet_4602"/>
<keyword evidence="3" id="KW-1185">Reference proteome</keyword>